<dbReference type="Pfam" id="PF18074">
    <property type="entry name" value="PriA_C"/>
    <property type="match status" value="1"/>
</dbReference>
<dbReference type="PROSITE" id="PS51194">
    <property type="entry name" value="HELICASE_CTER"/>
    <property type="match status" value="1"/>
</dbReference>
<dbReference type="PANTHER" id="PTHR30580">
    <property type="entry name" value="PRIMOSOMAL PROTEIN N"/>
    <property type="match status" value="1"/>
</dbReference>
<protein>
    <recommendedName>
        <fullName evidence="12">Replication restart protein PriA</fullName>
    </recommendedName>
    <alternativeName>
        <fullName evidence="12">ATP-dependent DNA helicase PriA</fullName>
        <ecNumber evidence="12">5.6.2.4</ecNumber>
    </alternativeName>
    <alternativeName>
        <fullName evidence="12">DNA 3'-5' helicase PriA</fullName>
    </alternativeName>
</protein>
<dbReference type="SMART" id="SM00490">
    <property type="entry name" value="HELICc"/>
    <property type="match status" value="1"/>
</dbReference>
<feature type="binding site" evidence="12">
    <location>
        <position position="375"/>
    </location>
    <ligand>
        <name>Zn(2+)</name>
        <dbReference type="ChEBI" id="CHEBI:29105"/>
        <label>2</label>
    </ligand>
</feature>
<dbReference type="FunFam" id="3.40.50.300:FF:000489">
    <property type="entry name" value="Primosome assembly protein PriA"/>
    <property type="match status" value="1"/>
</dbReference>
<comment type="catalytic activity">
    <reaction evidence="11 12">
        <text>ATP + H2O = ADP + phosphate + H(+)</text>
        <dbReference type="Rhea" id="RHEA:13065"/>
        <dbReference type="ChEBI" id="CHEBI:15377"/>
        <dbReference type="ChEBI" id="CHEBI:15378"/>
        <dbReference type="ChEBI" id="CHEBI:30616"/>
        <dbReference type="ChEBI" id="CHEBI:43474"/>
        <dbReference type="ChEBI" id="CHEBI:456216"/>
        <dbReference type="EC" id="5.6.2.4"/>
    </reaction>
</comment>
<name>A0A0R2UCD4_9GAMM</name>
<dbReference type="GO" id="GO:0003677">
    <property type="term" value="F:DNA binding"/>
    <property type="evidence" value="ECO:0007669"/>
    <property type="project" value="UniProtKB-UniRule"/>
</dbReference>
<dbReference type="CDD" id="cd17929">
    <property type="entry name" value="DEXHc_priA"/>
    <property type="match status" value="1"/>
</dbReference>
<dbReference type="GO" id="GO:0006270">
    <property type="term" value="P:DNA replication initiation"/>
    <property type="evidence" value="ECO:0007669"/>
    <property type="project" value="TreeGrafter"/>
</dbReference>
<dbReference type="InterPro" id="IPR014001">
    <property type="entry name" value="Helicase_ATP-bd"/>
</dbReference>
<dbReference type="GO" id="GO:0008270">
    <property type="term" value="F:zinc ion binding"/>
    <property type="evidence" value="ECO:0007669"/>
    <property type="project" value="UniProtKB-UniRule"/>
</dbReference>
<evidence type="ECO:0000256" key="5">
    <source>
        <dbReference type="ARBA" id="ARBA00022801"/>
    </source>
</evidence>
<evidence type="ECO:0000256" key="1">
    <source>
        <dbReference type="ARBA" id="ARBA00022515"/>
    </source>
</evidence>
<feature type="binding site" evidence="12">
    <location>
        <position position="406"/>
    </location>
    <ligand>
        <name>Zn(2+)</name>
        <dbReference type="ChEBI" id="CHEBI:29105"/>
        <label>1</label>
    </ligand>
</feature>
<comment type="function">
    <text evidence="12">Initiates the restart of stalled replication forks, which reloads the replicative helicase on sites other than the origin of replication. Recognizes and binds to abandoned replication forks and remodels them to uncover a helicase loading site. Promotes assembly of the primosome at these replication forks.</text>
</comment>
<dbReference type="EC" id="5.6.2.4" evidence="12"/>
<evidence type="ECO:0000259" key="13">
    <source>
        <dbReference type="PROSITE" id="PS51192"/>
    </source>
</evidence>
<dbReference type="EMBL" id="LICS01000031">
    <property type="protein sequence ID" value="KRO95442.1"/>
    <property type="molecule type" value="Genomic_DNA"/>
</dbReference>
<evidence type="ECO:0000256" key="4">
    <source>
        <dbReference type="ARBA" id="ARBA00022741"/>
    </source>
</evidence>
<evidence type="ECO:0000256" key="10">
    <source>
        <dbReference type="ARBA" id="ARBA00023235"/>
    </source>
</evidence>
<dbReference type="SUPFAM" id="SSF52540">
    <property type="entry name" value="P-loop containing nucleoside triphosphate hydrolases"/>
    <property type="match status" value="2"/>
</dbReference>
<comment type="subunit">
    <text evidence="12">Component of the replication restart primosome.</text>
</comment>
<evidence type="ECO:0000259" key="14">
    <source>
        <dbReference type="PROSITE" id="PS51194"/>
    </source>
</evidence>
<keyword evidence="3 12" id="KW-0479">Metal-binding</keyword>
<dbReference type="GO" id="GO:0005524">
    <property type="term" value="F:ATP binding"/>
    <property type="evidence" value="ECO:0007669"/>
    <property type="project" value="UniProtKB-UniRule"/>
</dbReference>
<dbReference type="InterPro" id="IPR001650">
    <property type="entry name" value="Helicase_C-like"/>
</dbReference>
<dbReference type="AlphaFoldDB" id="A0A0R2UCD4"/>
<evidence type="ECO:0000256" key="11">
    <source>
        <dbReference type="ARBA" id="ARBA00048988"/>
    </source>
</evidence>
<dbReference type="PROSITE" id="PS51192">
    <property type="entry name" value="HELICASE_ATP_BIND_1"/>
    <property type="match status" value="1"/>
</dbReference>
<feature type="binding site" evidence="12">
    <location>
        <position position="403"/>
    </location>
    <ligand>
        <name>Zn(2+)</name>
        <dbReference type="ChEBI" id="CHEBI:29105"/>
        <label>1</label>
    </ligand>
</feature>
<proteinExistence type="inferred from homology"/>
<organism evidence="15 16">
    <name type="scientific">SAR86 cluster bacterium BACL1 MAG-120820-bin45</name>
    <dbReference type="NCBI Taxonomy" id="1655612"/>
    <lineage>
        <taxon>Bacteria</taxon>
        <taxon>Pseudomonadati</taxon>
        <taxon>Pseudomonadota</taxon>
        <taxon>Gammaproteobacteria</taxon>
        <taxon>SAR86 cluster</taxon>
    </lineage>
</organism>
<dbReference type="NCBIfam" id="TIGR00595">
    <property type="entry name" value="priA"/>
    <property type="match status" value="1"/>
</dbReference>
<comment type="similarity">
    <text evidence="12">Belongs to the helicase family. PriA subfamily.</text>
</comment>
<keyword evidence="1 12" id="KW-0639">Primosome</keyword>
<dbReference type="GO" id="GO:0006302">
    <property type="term" value="P:double-strand break repair"/>
    <property type="evidence" value="ECO:0007669"/>
    <property type="project" value="InterPro"/>
</dbReference>
<reference evidence="15 16" key="1">
    <citation type="submission" date="2015-10" db="EMBL/GenBank/DDBJ databases">
        <title>Metagenome-Assembled Genomes uncover a global brackish microbiome.</title>
        <authorList>
            <person name="Hugerth L.W."/>
            <person name="Larsson J."/>
            <person name="Alneberg J."/>
            <person name="Lindh M.V."/>
            <person name="Legrand C."/>
            <person name="Pinhassi J."/>
            <person name="Andersson A.F."/>
        </authorList>
    </citation>
    <scope>NUCLEOTIDE SEQUENCE [LARGE SCALE GENOMIC DNA]</scope>
    <source>
        <strain evidence="15">BACL1 MAG-120820-bin45</strain>
    </source>
</reference>
<keyword evidence="9 12" id="KW-0238">DNA-binding</keyword>
<dbReference type="Pfam" id="PF17764">
    <property type="entry name" value="PriA_3primeBD"/>
    <property type="match status" value="1"/>
</dbReference>
<dbReference type="InterPro" id="IPR041222">
    <property type="entry name" value="PriA_3primeBD"/>
</dbReference>
<feature type="binding site" evidence="12">
    <location>
        <position position="366"/>
    </location>
    <ligand>
        <name>Zn(2+)</name>
        <dbReference type="ChEBI" id="CHEBI:29105"/>
        <label>1</label>
    </ligand>
</feature>
<keyword evidence="6 12" id="KW-0347">Helicase</keyword>
<evidence type="ECO:0000256" key="12">
    <source>
        <dbReference type="HAMAP-Rule" id="MF_00983"/>
    </source>
</evidence>
<dbReference type="InterPro" id="IPR042115">
    <property type="entry name" value="PriA_3primeBD_sf"/>
</dbReference>
<keyword evidence="8 12" id="KW-0067">ATP-binding</keyword>
<evidence type="ECO:0000256" key="8">
    <source>
        <dbReference type="ARBA" id="ARBA00022840"/>
    </source>
</evidence>
<keyword evidence="10 12" id="KW-0413">Isomerase</keyword>
<evidence type="ECO:0000256" key="2">
    <source>
        <dbReference type="ARBA" id="ARBA00022705"/>
    </source>
</evidence>
<comment type="caution">
    <text evidence="15">The sequence shown here is derived from an EMBL/GenBank/DDBJ whole genome shotgun (WGS) entry which is preliminary data.</text>
</comment>
<evidence type="ECO:0000256" key="3">
    <source>
        <dbReference type="ARBA" id="ARBA00022723"/>
    </source>
</evidence>
<dbReference type="PANTHER" id="PTHR30580:SF0">
    <property type="entry name" value="PRIMOSOMAL PROTEIN N"/>
    <property type="match status" value="1"/>
</dbReference>
<dbReference type="InterPro" id="IPR005259">
    <property type="entry name" value="PriA"/>
</dbReference>
<evidence type="ECO:0000256" key="9">
    <source>
        <dbReference type="ARBA" id="ARBA00023125"/>
    </source>
</evidence>
<keyword evidence="2 12" id="KW-0235">DNA replication</keyword>
<feature type="domain" description="Helicase C-terminal" evidence="14">
    <location>
        <begin position="398"/>
        <end position="566"/>
    </location>
</feature>
<keyword evidence="5 12" id="KW-0378">Hydrolase</keyword>
<evidence type="ECO:0000256" key="6">
    <source>
        <dbReference type="ARBA" id="ARBA00022806"/>
    </source>
</evidence>
<feature type="domain" description="Helicase ATP-binding" evidence="13">
    <location>
        <begin position="138"/>
        <end position="304"/>
    </location>
</feature>
<dbReference type="HAMAP" id="MF_00983">
    <property type="entry name" value="PriA"/>
    <property type="match status" value="1"/>
</dbReference>
<dbReference type="GO" id="GO:1990077">
    <property type="term" value="C:primosome complex"/>
    <property type="evidence" value="ECO:0007669"/>
    <property type="project" value="UniProtKB-UniRule"/>
</dbReference>
<dbReference type="Gene3D" id="3.40.50.300">
    <property type="entry name" value="P-loop containing nucleotide triphosphate hydrolases"/>
    <property type="match status" value="2"/>
</dbReference>
<comment type="catalytic activity">
    <reaction evidence="12">
        <text>Couples ATP hydrolysis with the unwinding of duplex DNA by translocating in the 3'-5' direction.</text>
        <dbReference type="EC" id="5.6.2.4"/>
    </reaction>
</comment>
<feature type="binding site" evidence="12">
    <location>
        <position position="363"/>
    </location>
    <ligand>
        <name>Zn(2+)</name>
        <dbReference type="ChEBI" id="CHEBI:29105"/>
        <label>1</label>
    </ligand>
</feature>
<keyword evidence="7 12" id="KW-0862">Zinc</keyword>
<dbReference type="GO" id="GO:0006310">
    <property type="term" value="P:DNA recombination"/>
    <property type="evidence" value="ECO:0007669"/>
    <property type="project" value="InterPro"/>
</dbReference>
<feature type="binding site" evidence="12">
    <location>
        <position position="393"/>
    </location>
    <ligand>
        <name>Zn(2+)</name>
        <dbReference type="ChEBI" id="CHEBI:29105"/>
        <label>2</label>
    </ligand>
</feature>
<dbReference type="SMART" id="SM00487">
    <property type="entry name" value="DEXDc"/>
    <property type="match status" value="1"/>
</dbReference>
<evidence type="ECO:0000313" key="16">
    <source>
        <dbReference type="Proteomes" id="UP000051027"/>
    </source>
</evidence>
<evidence type="ECO:0000256" key="7">
    <source>
        <dbReference type="ARBA" id="ARBA00022833"/>
    </source>
</evidence>
<dbReference type="Gene3D" id="3.40.1440.60">
    <property type="entry name" value="PriA, 3(prime) DNA-binding domain"/>
    <property type="match status" value="1"/>
</dbReference>
<dbReference type="STRING" id="1655612.ABS10_01670"/>
<sequence length="654" mass="73526">MNNFFYNVSIAIPLRQAFTYHSDKRIPLGTRVAVKFGAKLKLGIILDETKQQGIQTKPIHQVLDDEPIFSAMELNILSWASHYYHHPIGEVCNAFLPTSLRSVKTVMSIDAFPLNADFEITNFTKILSDQQTVAVKFLLKLQGFSPTLLYGVTGSGKTEVYMRCIQEQLLQDKSALFLAPEISLTPQLELRLKEQFGDLVVLYHSKMTPAKRYQAWKKFRRGEARVLIGTRSAAMMPAPNLGLIIVDEEHDASYKQNEGFKFSARDLAIKRAQMLKIPIILGSATPSLRTLRSVEEKKFGIIKLTKRITKQNPPKFLILDINEAILTSGLAPQAIEAIAATLQQKKQVMIFINRRGFAPQFICANCDWRAICNSCESSLVFHHHQDRLICHRCDSAFGVPKHCPACSAEQLSLIGTGTEQLEITLQELFPKIPIYRMDKDSTKKTNSMERLLDTIRDSQSSILIGTQMLIKGHDFPNLELVVAIDVDQGVTSLHPGAIEEMGQQLIQVAGRAGRSDGNALVLVQSRYAEDKNLLQLKQGNYWNFAHSIMIERKALNQTPYAFEAIIKASSPKAQTNLDFLHELKSTVNSKHCMLVGPIPSMQAKLRGSYQHQLVLQAPTRTNLNSMLQTLVKTLSENKKSNKVRWSVNVDPIEF</sequence>
<dbReference type="InterPro" id="IPR011545">
    <property type="entry name" value="DEAD/DEAH_box_helicase_dom"/>
</dbReference>
<dbReference type="Pfam" id="PF00271">
    <property type="entry name" value="Helicase_C"/>
    <property type="match status" value="1"/>
</dbReference>
<gene>
    <name evidence="12" type="primary">priA</name>
    <name evidence="15" type="ORF">ABS10_01670</name>
</gene>
<feature type="binding site" evidence="12">
    <location>
        <position position="372"/>
    </location>
    <ligand>
        <name>Zn(2+)</name>
        <dbReference type="ChEBI" id="CHEBI:29105"/>
        <label>2</label>
    </ligand>
</feature>
<evidence type="ECO:0000313" key="15">
    <source>
        <dbReference type="EMBL" id="KRO95442.1"/>
    </source>
</evidence>
<dbReference type="InterPro" id="IPR027417">
    <property type="entry name" value="P-loop_NTPase"/>
</dbReference>
<dbReference type="Pfam" id="PF00270">
    <property type="entry name" value="DEAD"/>
    <property type="match status" value="1"/>
</dbReference>
<keyword evidence="4 12" id="KW-0547">Nucleotide-binding</keyword>
<dbReference type="GO" id="GO:0006269">
    <property type="term" value="P:DNA replication, synthesis of primer"/>
    <property type="evidence" value="ECO:0007669"/>
    <property type="project" value="UniProtKB-KW"/>
</dbReference>
<feature type="binding site" evidence="12">
    <location>
        <position position="390"/>
    </location>
    <ligand>
        <name>Zn(2+)</name>
        <dbReference type="ChEBI" id="CHEBI:29105"/>
        <label>2</label>
    </ligand>
</feature>
<dbReference type="GO" id="GO:0043138">
    <property type="term" value="F:3'-5' DNA helicase activity"/>
    <property type="evidence" value="ECO:0007669"/>
    <property type="project" value="UniProtKB-EC"/>
</dbReference>
<dbReference type="GO" id="GO:0016887">
    <property type="term" value="F:ATP hydrolysis activity"/>
    <property type="evidence" value="ECO:0007669"/>
    <property type="project" value="RHEA"/>
</dbReference>
<accession>A0A0R2UCD4</accession>
<dbReference type="Proteomes" id="UP000051027">
    <property type="component" value="Unassembled WGS sequence"/>
</dbReference>
<dbReference type="InterPro" id="IPR041236">
    <property type="entry name" value="PriA_C"/>
</dbReference>
<comment type="cofactor">
    <cofactor evidence="12">
        <name>Zn(2+)</name>
        <dbReference type="ChEBI" id="CHEBI:29105"/>
    </cofactor>
    <text evidence="12">Binds 2 zinc ions per subunit.</text>
</comment>